<protein>
    <submittedName>
        <fullName evidence="1">Uncharacterized protein</fullName>
    </submittedName>
</protein>
<sequence length="488" mass="55136">MLEKEKEDHVFAEHHMDIPTQMGTFESSTVSRLDMSVSQFIDEYSKGQSNLSHSNCPLCMDDVGFMAAPDCYNDRSRNKEVSRYLHLENWNDESTMRNIISDIQKTYNIRGVSISLIYKARTIVKYENRLNVREMPRSVSIDGHCILSNSSLVLFDTTKDWRTSKNPLVAGSPYIRFYCGVHLKGSQGSTIGVLSIFDNIPRPDFSQQDVQNLNNFARTIMSFLNMPYQTNKTNKRNGKQHETRFSHEKTNITKQLGRATSRGYNLTIFDKDGSGTSYLANMNEMNQCTSKTVVENTVSSTHKQAIVKRIYGLNTIKQGAAAICRIIVANEKVDYACIYEVKVSDVYSIAKDVATKNSSGNTISYDLKDYTEAKISEKFRARMLGASAEEPCPIAHQYLRAAFESTNGIDYASNTNSAVFNTGVFLTFHKSEKSSFASRQNVGSGDIRVRSGGFVICVLNKSPENRIEQQKASRIFDYSRIVRSVYLY</sequence>
<dbReference type="Proteomes" id="UP000326582">
    <property type="component" value="Chromosome 4"/>
</dbReference>
<evidence type="ECO:0000313" key="2">
    <source>
        <dbReference type="Proteomes" id="UP000326582"/>
    </source>
</evidence>
<evidence type="ECO:0000313" key="1">
    <source>
        <dbReference type="EMBL" id="QFZ28268.1"/>
    </source>
</evidence>
<dbReference type="EMBL" id="CP038487">
    <property type="protein sequence ID" value="QFZ28268.1"/>
    <property type="molecule type" value="Genomic_DNA"/>
</dbReference>
<proteinExistence type="predicted"/>
<keyword evidence="2" id="KW-1185">Reference proteome</keyword>
<gene>
    <name evidence="1" type="ORF">EJF14_40301</name>
</gene>
<reference evidence="2" key="1">
    <citation type="journal article" date="2019" name="MBio">
        <title>Comparative genomics for the elucidation of multidrug resistance (MDR) in Candida lusitaniae.</title>
        <authorList>
            <person name="Kannan A."/>
            <person name="Asner S.A."/>
            <person name="Trachsel E."/>
            <person name="Kelly S."/>
            <person name="Parker J."/>
            <person name="Sanglard D."/>
        </authorList>
    </citation>
    <scope>NUCLEOTIDE SEQUENCE [LARGE SCALE GENOMIC DNA]</scope>
    <source>
        <strain evidence="2">P1</strain>
    </source>
</reference>
<name>A0ACD0WMA0_CLALS</name>
<organism evidence="1 2">
    <name type="scientific">Clavispora lusitaniae</name>
    <name type="common">Candida lusitaniae</name>
    <dbReference type="NCBI Taxonomy" id="36911"/>
    <lineage>
        <taxon>Eukaryota</taxon>
        <taxon>Fungi</taxon>
        <taxon>Dikarya</taxon>
        <taxon>Ascomycota</taxon>
        <taxon>Saccharomycotina</taxon>
        <taxon>Pichiomycetes</taxon>
        <taxon>Metschnikowiaceae</taxon>
        <taxon>Clavispora</taxon>
    </lineage>
</organism>
<accession>A0ACD0WMA0</accession>